<evidence type="ECO:0000313" key="5">
    <source>
        <dbReference type="Proteomes" id="UP000220034"/>
    </source>
</evidence>
<dbReference type="EMBL" id="OCTN01000009">
    <property type="protein sequence ID" value="SOH95308.1"/>
    <property type="molecule type" value="Genomic_DNA"/>
</dbReference>
<organism evidence="4 5">
    <name type="scientific">Pontivivens marinum</name>
    <dbReference type="NCBI Taxonomy" id="1690039"/>
    <lineage>
        <taxon>Bacteria</taxon>
        <taxon>Pseudomonadati</taxon>
        <taxon>Pseudomonadota</taxon>
        <taxon>Alphaproteobacteria</taxon>
        <taxon>Rhodobacterales</taxon>
        <taxon>Paracoccaceae</taxon>
        <taxon>Pontivivens</taxon>
    </lineage>
</organism>
<dbReference type="Gene3D" id="3.40.50.720">
    <property type="entry name" value="NAD(P)-binding Rossmann-like Domain"/>
    <property type="match status" value="1"/>
</dbReference>
<protein>
    <submittedName>
        <fullName evidence="4">NAD(P)-dependent dehydrogenase, short-chain alcohol dehydrogenase family</fullName>
    </submittedName>
</protein>
<dbReference type="AlphaFoldDB" id="A0A2C9CVM3"/>
<keyword evidence="5" id="KW-1185">Reference proteome</keyword>
<dbReference type="InterPro" id="IPR002347">
    <property type="entry name" value="SDR_fam"/>
</dbReference>
<gene>
    <name evidence="4" type="ORF">SAMN06273572_10967</name>
</gene>
<evidence type="ECO:0000256" key="3">
    <source>
        <dbReference type="RuleBase" id="RU000363"/>
    </source>
</evidence>
<dbReference type="InterPro" id="IPR020904">
    <property type="entry name" value="Sc_DH/Rdtase_CS"/>
</dbReference>
<dbReference type="PRINTS" id="PR00081">
    <property type="entry name" value="GDHRDH"/>
</dbReference>
<keyword evidence="2" id="KW-0560">Oxidoreductase</keyword>
<dbReference type="PANTHER" id="PTHR43658">
    <property type="entry name" value="SHORT-CHAIN DEHYDROGENASE/REDUCTASE"/>
    <property type="match status" value="1"/>
</dbReference>
<evidence type="ECO:0000256" key="2">
    <source>
        <dbReference type="ARBA" id="ARBA00023002"/>
    </source>
</evidence>
<dbReference type="Pfam" id="PF00106">
    <property type="entry name" value="adh_short"/>
    <property type="match status" value="1"/>
</dbReference>
<dbReference type="InterPro" id="IPR036291">
    <property type="entry name" value="NAD(P)-bd_dom_sf"/>
</dbReference>
<reference evidence="5" key="1">
    <citation type="submission" date="2017-09" db="EMBL/GenBank/DDBJ databases">
        <authorList>
            <person name="Varghese N."/>
            <person name="Submissions S."/>
        </authorList>
    </citation>
    <scope>NUCLEOTIDE SEQUENCE [LARGE SCALE GENOMIC DNA]</scope>
    <source>
        <strain evidence="5">C7</strain>
    </source>
</reference>
<dbReference type="RefSeq" id="WP_097931692.1">
    <property type="nucleotide sequence ID" value="NZ_OCTN01000009.1"/>
</dbReference>
<dbReference type="PANTHER" id="PTHR43658:SF8">
    <property type="entry name" value="17-BETA-HYDROXYSTEROID DEHYDROGENASE 14-RELATED"/>
    <property type="match status" value="1"/>
</dbReference>
<evidence type="ECO:0000313" key="4">
    <source>
        <dbReference type="EMBL" id="SOH95308.1"/>
    </source>
</evidence>
<sequence>MKLDSSIAAIVTGGASGLGEATARALAEQGVRVAILDRDAERGQMVAGEIGGTFASVDVSDAASVAAALQVARTAHGQERICVNCAGIAWAIKTVDRDGNPHDADAFSKTIGVNLIGSFNVASQSAAGMMTADPMGDDGERGLIVNTASVAAYDGQIGQIAYSASKGGIVGMTLPMARDLSRSGIRVNAIAPGLFLTPMLQGLPQEAQDSLGAQVPFPARLGKPTEYAALVGHMAQNAMLNGEVVRLDGAIRMAPR</sequence>
<accession>A0A2C9CVM3</accession>
<dbReference type="FunFam" id="3.40.50.720:FF:000215">
    <property type="entry name" value="3-hydroxyacyl-CoA dehydrogenase type-2"/>
    <property type="match status" value="1"/>
</dbReference>
<name>A0A2C9CVM3_9RHOB</name>
<dbReference type="PRINTS" id="PR00080">
    <property type="entry name" value="SDRFAMILY"/>
</dbReference>
<dbReference type="Proteomes" id="UP000220034">
    <property type="component" value="Unassembled WGS sequence"/>
</dbReference>
<dbReference type="PROSITE" id="PS00061">
    <property type="entry name" value="ADH_SHORT"/>
    <property type="match status" value="1"/>
</dbReference>
<dbReference type="OrthoDB" id="9795647at2"/>
<comment type="similarity">
    <text evidence="1 3">Belongs to the short-chain dehydrogenases/reductases (SDR) family.</text>
</comment>
<proteinExistence type="inferred from homology"/>
<dbReference type="SUPFAM" id="SSF51735">
    <property type="entry name" value="NAD(P)-binding Rossmann-fold domains"/>
    <property type="match status" value="1"/>
</dbReference>
<dbReference type="GO" id="GO:0016491">
    <property type="term" value="F:oxidoreductase activity"/>
    <property type="evidence" value="ECO:0007669"/>
    <property type="project" value="UniProtKB-KW"/>
</dbReference>
<evidence type="ECO:0000256" key="1">
    <source>
        <dbReference type="ARBA" id="ARBA00006484"/>
    </source>
</evidence>